<feature type="compositionally biased region" description="Polar residues" evidence="2">
    <location>
        <begin position="201"/>
        <end position="230"/>
    </location>
</feature>
<keyword evidence="4" id="KW-1185">Reference proteome</keyword>
<gene>
    <name evidence="3" type="ORF">MELLADRAFT_63766</name>
</gene>
<dbReference type="Proteomes" id="UP000001072">
    <property type="component" value="Unassembled WGS sequence"/>
</dbReference>
<sequence>MSTPESSDSVESLLKSLMRDSPPSMRERIQLLQSLWDLSTLTVPEALLLLELLTNQKLQSLQALYHNPLLFRWLCDTERDPLNVVVVHDSQQDQITPNGEDAHFICESSNQRGNRYESDVESLQSGGPTTLSTFPAPKRPASSDSEEVQLESQPSKQYDQYHQIGIDSEEDDQSFRTCSKSAQSRNRRIIKPLPMRHRPALSTSSMSKNQSYEQSGSDEVSDIQSSFSGDSDQHYHLAMELEEDGQSVGTSSIETRDHLDIKPLPIRYQPSLGTSSSISESSTSLDSDEQCLLEINQLQERIAQLSIRLEKAKRMNAQLSSKPLSKIDLSTKKEVINSSKVMVKFENEIQEIQIQLYKIILNLEKSHPDFNFDDFKDICDIEDTEIGSSSLGASSSSSQSISNEMSPTPKYVRRHKGVSQAQQKRIKMFV</sequence>
<evidence type="ECO:0000313" key="3">
    <source>
        <dbReference type="EMBL" id="EGG05925.1"/>
    </source>
</evidence>
<dbReference type="GeneID" id="18930144"/>
<dbReference type="HOGENOM" id="CLU_637906_0_0_1"/>
<feature type="compositionally biased region" description="Polar residues" evidence="2">
    <location>
        <begin position="175"/>
        <end position="184"/>
    </location>
</feature>
<feature type="coiled-coil region" evidence="1">
    <location>
        <begin position="295"/>
        <end position="322"/>
    </location>
</feature>
<protein>
    <submittedName>
        <fullName evidence="3">Uncharacterized protein</fullName>
    </submittedName>
</protein>
<feature type="compositionally biased region" description="Low complexity" evidence="2">
    <location>
        <begin position="388"/>
        <end position="406"/>
    </location>
</feature>
<feature type="region of interest" description="Disordered" evidence="2">
    <location>
        <begin position="115"/>
        <end position="230"/>
    </location>
</feature>
<feature type="compositionally biased region" description="Polar residues" evidence="2">
    <location>
        <begin position="121"/>
        <end position="133"/>
    </location>
</feature>
<evidence type="ECO:0000256" key="1">
    <source>
        <dbReference type="SAM" id="Coils"/>
    </source>
</evidence>
<dbReference type="EMBL" id="GL883111">
    <property type="protein sequence ID" value="EGG05925.1"/>
    <property type="molecule type" value="Genomic_DNA"/>
</dbReference>
<name>F4RP27_MELLP</name>
<feature type="compositionally biased region" description="Polar residues" evidence="2">
    <location>
        <begin position="150"/>
        <end position="160"/>
    </location>
</feature>
<feature type="region of interest" description="Disordered" evidence="2">
    <location>
        <begin position="264"/>
        <end position="283"/>
    </location>
</feature>
<feature type="compositionally biased region" description="Basic residues" evidence="2">
    <location>
        <begin position="185"/>
        <end position="199"/>
    </location>
</feature>
<feature type="compositionally biased region" description="Low complexity" evidence="2">
    <location>
        <begin position="271"/>
        <end position="283"/>
    </location>
</feature>
<dbReference type="KEGG" id="mlr:MELLADRAFT_63766"/>
<accession>F4RP27</accession>
<dbReference type="RefSeq" id="XP_007410981.1">
    <property type="nucleotide sequence ID" value="XM_007410919.1"/>
</dbReference>
<proteinExistence type="predicted"/>
<dbReference type="InParanoid" id="F4RP27"/>
<dbReference type="AlphaFoldDB" id="F4RP27"/>
<evidence type="ECO:0000313" key="4">
    <source>
        <dbReference type="Proteomes" id="UP000001072"/>
    </source>
</evidence>
<reference evidence="4" key="1">
    <citation type="journal article" date="2011" name="Proc. Natl. Acad. Sci. U.S.A.">
        <title>Obligate biotrophy features unraveled by the genomic analysis of rust fungi.</title>
        <authorList>
            <person name="Duplessis S."/>
            <person name="Cuomo C.A."/>
            <person name="Lin Y.-C."/>
            <person name="Aerts A."/>
            <person name="Tisserant E."/>
            <person name="Veneault-Fourrey C."/>
            <person name="Joly D.L."/>
            <person name="Hacquard S."/>
            <person name="Amselem J."/>
            <person name="Cantarel B.L."/>
            <person name="Chiu R."/>
            <person name="Coutinho P.M."/>
            <person name="Feau N."/>
            <person name="Field M."/>
            <person name="Frey P."/>
            <person name="Gelhaye E."/>
            <person name="Goldberg J."/>
            <person name="Grabherr M.G."/>
            <person name="Kodira C.D."/>
            <person name="Kohler A."/>
            <person name="Kuees U."/>
            <person name="Lindquist E.A."/>
            <person name="Lucas S.M."/>
            <person name="Mago R."/>
            <person name="Mauceli E."/>
            <person name="Morin E."/>
            <person name="Murat C."/>
            <person name="Pangilinan J.L."/>
            <person name="Park R."/>
            <person name="Pearson M."/>
            <person name="Quesneville H."/>
            <person name="Rouhier N."/>
            <person name="Sakthikumar S."/>
            <person name="Salamov A.A."/>
            <person name="Schmutz J."/>
            <person name="Selles B."/>
            <person name="Shapiro H."/>
            <person name="Tanguay P."/>
            <person name="Tuskan G.A."/>
            <person name="Henrissat B."/>
            <person name="Van de Peer Y."/>
            <person name="Rouze P."/>
            <person name="Ellis J.G."/>
            <person name="Dodds P.N."/>
            <person name="Schein J.E."/>
            <person name="Zhong S."/>
            <person name="Hamelin R.C."/>
            <person name="Grigoriev I.V."/>
            <person name="Szabo L.J."/>
            <person name="Martin F."/>
        </authorList>
    </citation>
    <scope>NUCLEOTIDE SEQUENCE [LARGE SCALE GENOMIC DNA]</scope>
    <source>
        <strain evidence="4">98AG31 / pathotype 3-4-7</strain>
    </source>
</reference>
<keyword evidence="1" id="KW-0175">Coiled coil</keyword>
<organism evidence="4">
    <name type="scientific">Melampsora larici-populina (strain 98AG31 / pathotype 3-4-7)</name>
    <name type="common">Poplar leaf rust fungus</name>
    <dbReference type="NCBI Taxonomy" id="747676"/>
    <lineage>
        <taxon>Eukaryota</taxon>
        <taxon>Fungi</taxon>
        <taxon>Dikarya</taxon>
        <taxon>Basidiomycota</taxon>
        <taxon>Pucciniomycotina</taxon>
        <taxon>Pucciniomycetes</taxon>
        <taxon>Pucciniales</taxon>
        <taxon>Melampsoraceae</taxon>
        <taxon>Melampsora</taxon>
    </lineage>
</organism>
<evidence type="ECO:0000256" key="2">
    <source>
        <dbReference type="SAM" id="MobiDB-lite"/>
    </source>
</evidence>
<feature type="region of interest" description="Disordered" evidence="2">
    <location>
        <begin position="388"/>
        <end position="417"/>
    </location>
</feature>
<dbReference type="OrthoDB" id="10570338at2759"/>
<dbReference type="VEuPathDB" id="FungiDB:MELLADRAFT_63766"/>